<protein>
    <submittedName>
        <fullName evidence="1">Uncharacterized protein</fullName>
    </submittedName>
</protein>
<reference evidence="1 2" key="1">
    <citation type="submission" date="2016-01" db="EMBL/GenBank/DDBJ databases">
        <authorList>
            <person name="Regsiter A."/>
            <person name="william w."/>
        </authorList>
    </citation>
    <scope>NUCLEOTIDE SEQUENCE [LARGE SCALE GENOMIC DNA]</scope>
    <source>
        <strain evidence="1 2">CFBP 6927</strain>
    </source>
</reference>
<comment type="caution">
    <text evidence="1">The sequence shown here is derived from an EMBL/GenBank/DDBJ whole genome shotgun (WGS) entry which is preliminary data.</text>
</comment>
<gene>
    <name evidence="1" type="ORF">AGR13a_Lc30065</name>
</gene>
<evidence type="ECO:0000313" key="2">
    <source>
        <dbReference type="Proteomes" id="UP000191812"/>
    </source>
</evidence>
<dbReference type="Proteomes" id="UP000191812">
    <property type="component" value="Unassembled WGS sequence"/>
</dbReference>
<proteinExistence type="predicted"/>
<organism evidence="1 2">
    <name type="scientific">Agrobacterium genomosp. 13 str. CFBP 6927</name>
    <dbReference type="NCBI Taxonomy" id="1183428"/>
    <lineage>
        <taxon>Bacteria</taxon>
        <taxon>Pseudomonadati</taxon>
        <taxon>Pseudomonadota</taxon>
        <taxon>Alphaproteobacteria</taxon>
        <taxon>Hyphomicrobiales</taxon>
        <taxon>Rhizobiaceae</taxon>
        <taxon>Rhizobium/Agrobacterium group</taxon>
        <taxon>Agrobacterium</taxon>
        <taxon>Agrobacterium tumefaciens complex</taxon>
    </lineage>
</organism>
<accession>A0ABM9VLC2</accession>
<evidence type="ECO:0000313" key="1">
    <source>
        <dbReference type="EMBL" id="CUX57944.1"/>
    </source>
</evidence>
<name>A0ABM9VLC2_9HYPH</name>
<dbReference type="EMBL" id="FBWH01000042">
    <property type="protein sequence ID" value="CUX57944.1"/>
    <property type="molecule type" value="Genomic_DNA"/>
</dbReference>
<keyword evidence="2" id="KW-1185">Reference proteome</keyword>
<sequence length="80" mass="8922">MRFLPDCIEMTADCSQILLALYRQYDLARIATEQLNAKKGLEALDLSTYGTGRHEQFLGGTTYALQSAGCFESSQRVQRG</sequence>